<dbReference type="EMBL" id="MU005612">
    <property type="protein sequence ID" value="KAF2678398.1"/>
    <property type="molecule type" value="Genomic_DNA"/>
</dbReference>
<organism evidence="1 2">
    <name type="scientific">Lentithecium fluviatile CBS 122367</name>
    <dbReference type="NCBI Taxonomy" id="1168545"/>
    <lineage>
        <taxon>Eukaryota</taxon>
        <taxon>Fungi</taxon>
        <taxon>Dikarya</taxon>
        <taxon>Ascomycota</taxon>
        <taxon>Pezizomycotina</taxon>
        <taxon>Dothideomycetes</taxon>
        <taxon>Pleosporomycetidae</taxon>
        <taxon>Pleosporales</taxon>
        <taxon>Massarineae</taxon>
        <taxon>Lentitheciaceae</taxon>
        <taxon>Lentithecium</taxon>
    </lineage>
</organism>
<sequence length="115" mass="13093">MAGISQHSSYLTFLTTEMRVRLSEWVRFGVMSLGATVFQESSAGLGELVFCELYDFAWLFARSCTCTITSSVWSAFVFLWHVQRSVYTGSCWRFPVNAPIHMTYDPITFEGEHGL</sequence>
<evidence type="ECO:0000313" key="1">
    <source>
        <dbReference type="EMBL" id="KAF2678398.1"/>
    </source>
</evidence>
<name>A0A6G1IJY0_9PLEO</name>
<proteinExistence type="predicted"/>
<dbReference type="AlphaFoldDB" id="A0A6G1IJY0"/>
<keyword evidence="2" id="KW-1185">Reference proteome</keyword>
<evidence type="ECO:0000313" key="2">
    <source>
        <dbReference type="Proteomes" id="UP000799291"/>
    </source>
</evidence>
<reference evidence="1" key="1">
    <citation type="journal article" date="2020" name="Stud. Mycol.">
        <title>101 Dothideomycetes genomes: a test case for predicting lifestyles and emergence of pathogens.</title>
        <authorList>
            <person name="Haridas S."/>
            <person name="Albert R."/>
            <person name="Binder M."/>
            <person name="Bloem J."/>
            <person name="Labutti K."/>
            <person name="Salamov A."/>
            <person name="Andreopoulos B."/>
            <person name="Baker S."/>
            <person name="Barry K."/>
            <person name="Bills G."/>
            <person name="Bluhm B."/>
            <person name="Cannon C."/>
            <person name="Castanera R."/>
            <person name="Culley D."/>
            <person name="Daum C."/>
            <person name="Ezra D."/>
            <person name="Gonzalez J."/>
            <person name="Henrissat B."/>
            <person name="Kuo A."/>
            <person name="Liang C."/>
            <person name="Lipzen A."/>
            <person name="Lutzoni F."/>
            <person name="Magnuson J."/>
            <person name="Mondo S."/>
            <person name="Nolan M."/>
            <person name="Ohm R."/>
            <person name="Pangilinan J."/>
            <person name="Park H.-J."/>
            <person name="Ramirez L."/>
            <person name="Alfaro M."/>
            <person name="Sun H."/>
            <person name="Tritt A."/>
            <person name="Yoshinaga Y."/>
            <person name="Zwiers L.-H."/>
            <person name="Turgeon B."/>
            <person name="Goodwin S."/>
            <person name="Spatafora J."/>
            <person name="Crous P."/>
            <person name="Grigoriev I."/>
        </authorList>
    </citation>
    <scope>NUCLEOTIDE SEQUENCE</scope>
    <source>
        <strain evidence="1">CBS 122367</strain>
    </source>
</reference>
<protein>
    <submittedName>
        <fullName evidence="1">Uncharacterized protein</fullName>
    </submittedName>
</protein>
<accession>A0A6G1IJY0</accession>
<dbReference type="Proteomes" id="UP000799291">
    <property type="component" value="Unassembled WGS sequence"/>
</dbReference>
<gene>
    <name evidence="1" type="ORF">K458DRAFT_138258</name>
</gene>